<evidence type="ECO:0000256" key="2">
    <source>
        <dbReference type="ARBA" id="ARBA00022448"/>
    </source>
</evidence>
<reference evidence="6" key="1">
    <citation type="submission" date="2024-05" db="EMBL/GenBank/DDBJ databases">
        <title>Whole genome shotgun sequence of Streptomyces hygroscopicus NBRC 113678.</title>
        <authorList>
            <person name="Komaki H."/>
            <person name="Tamura T."/>
        </authorList>
    </citation>
    <scope>NUCLEOTIDE SEQUENCE</scope>
    <source>
        <strain evidence="6">N11-34</strain>
    </source>
</reference>
<accession>A0ABQ3TQH8</accession>
<dbReference type="PANTHER" id="PTHR48020">
    <property type="entry name" value="PROTON MYO-INOSITOL COTRANSPORTER"/>
    <property type="match status" value="1"/>
</dbReference>
<dbReference type="PANTHER" id="PTHR48020:SF12">
    <property type="entry name" value="PROTON MYO-INOSITOL COTRANSPORTER"/>
    <property type="match status" value="1"/>
</dbReference>
<keyword evidence="7" id="KW-1185">Reference proteome</keyword>
<evidence type="ECO:0000256" key="3">
    <source>
        <dbReference type="ARBA" id="ARBA00022692"/>
    </source>
</evidence>
<dbReference type="InterPro" id="IPR036259">
    <property type="entry name" value="MFS_trans_sf"/>
</dbReference>
<protein>
    <submittedName>
        <fullName evidence="6">Uncharacterized protein</fullName>
    </submittedName>
</protein>
<comment type="caution">
    <text evidence="6">The sequence shown here is derived from an EMBL/GenBank/DDBJ whole genome shotgun (WGS) entry which is preliminary data.</text>
</comment>
<keyword evidence="3" id="KW-0812">Transmembrane</keyword>
<dbReference type="InterPro" id="IPR050814">
    <property type="entry name" value="Myo-inositol_Transporter"/>
</dbReference>
<proteinExistence type="predicted"/>
<dbReference type="EMBL" id="BNEK01000001">
    <property type="protein sequence ID" value="GHJ25585.1"/>
    <property type="molecule type" value="Genomic_DNA"/>
</dbReference>
<dbReference type="Pfam" id="PF00083">
    <property type="entry name" value="Sugar_tr"/>
    <property type="match status" value="1"/>
</dbReference>
<evidence type="ECO:0000313" key="7">
    <source>
        <dbReference type="Proteomes" id="UP001054854"/>
    </source>
</evidence>
<keyword evidence="4" id="KW-1133">Transmembrane helix</keyword>
<dbReference type="Gene3D" id="1.20.1250.20">
    <property type="entry name" value="MFS general substrate transporter like domains"/>
    <property type="match status" value="1"/>
</dbReference>
<organism evidence="6 7">
    <name type="scientific">Streptomyces hygroscopicus</name>
    <dbReference type="NCBI Taxonomy" id="1912"/>
    <lineage>
        <taxon>Bacteria</taxon>
        <taxon>Bacillati</taxon>
        <taxon>Actinomycetota</taxon>
        <taxon>Actinomycetes</taxon>
        <taxon>Kitasatosporales</taxon>
        <taxon>Streptomycetaceae</taxon>
        <taxon>Streptomyces</taxon>
        <taxon>Streptomyces violaceusniger group</taxon>
    </lineage>
</organism>
<evidence type="ECO:0000256" key="5">
    <source>
        <dbReference type="ARBA" id="ARBA00023136"/>
    </source>
</evidence>
<sequence length="64" mass="7089">MFSNWTMNFLVSLTFLTLLDTLGGAGTFTLYAAVCALLTVFALRCVPETRGKSLEQIEQELLTK</sequence>
<evidence type="ECO:0000256" key="1">
    <source>
        <dbReference type="ARBA" id="ARBA00004370"/>
    </source>
</evidence>
<name>A0ABQ3TQH8_STRHY</name>
<dbReference type="SUPFAM" id="SSF103473">
    <property type="entry name" value="MFS general substrate transporter"/>
    <property type="match status" value="1"/>
</dbReference>
<evidence type="ECO:0000313" key="6">
    <source>
        <dbReference type="EMBL" id="GHJ25585.1"/>
    </source>
</evidence>
<keyword evidence="5" id="KW-0472">Membrane</keyword>
<dbReference type="InterPro" id="IPR005828">
    <property type="entry name" value="MFS_sugar_transport-like"/>
</dbReference>
<keyword evidence="2" id="KW-0813">Transport</keyword>
<evidence type="ECO:0000256" key="4">
    <source>
        <dbReference type="ARBA" id="ARBA00022989"/>
    </source>
</evidence>
<comment type="subcellular location">
    <subcellularLocation>
        <location evidence="1">Membrane</location>
    </subcellularLocation>
</comment>
<gene>
    <name evidence="6" type="ORF">TPA0910_00180</name>
</gene>
<dbReference type="Proteomes" id="UP001054854">
    <property type="component" value="Unassembled WGS sequence"/>
</dbReference>